<dbReference type="AlphaFoldDB" id="A0A5B7TT93"/>
<sequence length="280" mass="31928">MKSKFTLFIFATILLSITIASAQEIPIEHLNMNLQPNQQEYSKGILKNEIPGIKVNHIALTGKFVSEDQLKEGFKYIYLFVKGNGTVVANKESYDIVPETIFLPNSIQKISINVAKNDTLHFLKISSELTEQDKLDLKEFPEENTQNVYYTKFEDTEPYTEPIKSPNTISRTILPNKYIPRIAMGTVQAPGPDHVGAHEHGMLEQLFLGLTDNNVVVHADEAQVDFPEYSVLHIPLGSSHSVDVTDGDEMYYVWMDFFRDKKGEEWLKTHNTGKKEKKDY</sequence>
<dbReference type="CDD" id="cd02208">
    <property type="entry name" value="cupin_RmlC-like"/>
    <property type="match status" value="1"/>
</dbReference>
<accession>A0A5B7TT93</accession>
<evidence type="ECO:0008006" key="4">
    <source>
        <dbReference type="Google" id="ProtNLM"/>
    </source>
</evidence>
<gene>
    <name evidence="2" type="ORF">FF125_13745</name>
</gene>
<protein>
    <recommendedName>
        <fullName evidence="4">Cupin domain-containing protein</fullName>
    </recommendedName>
</protein>
<evidence type="ECO:0000313" key="2">
    <source>
        <dbReference type="EMBL" id="QCX39448.1"/>
    </source>
</evidence>
<keyword evidence="1" id="KW-0732">Signal</keyword>
<evidence type="ECO:0000256" key="1">
    <source>
        <dbReference type="SAM" id="SignalP"/>
    </source>
</evidence>
<feature type="signal peptide" evidence="1">
    <location>
        <begin position="1"/>
        <end position="22"/>
    </location>
</feature>
<organism evidence="2 3">
    <name type="scientific">Aureibaculum algae</name>
    <dbReference type="NCBI Taxonomy" id="2584122"/>
    <lineage>
        <taxon>Bacteria</taxon>
        <taxon>Pseudomonadati</taxon>
        <taxon>Bacteroidota</taxon>
        <taxon>Flavobacteriia</taxon>
        <taxon>Flavobacteriales</taxon>
        <taxon>Flavobacteriaceae</taxon>
        <taxon>Aureibaculum</taxon>
    </lineage>
</organism>
<dbReference type="RefSeq" id="WP_138950302.1">
    <property type="nucleotide sequence ID" value="NZ_CP040749.1"/>
</dbReference>
<dbReference type="KEGG" id="fbe:FF125_13745"/>
<reference evidence="2 3" key="1">
    <citation type="submission" date="2019-05" db="EMBL/GenBank/DDBJ databases">
        <title>Algicella ahnfeltiae gen. nov., sp. nov., a novel marine bacterium of the family Flavobacteriaceae isolated from a red alga.</title>
        <authorList>
            <person name="Nedashkovskaya O.I."/>
            <person name="Kukhlevskiy A.D."/>
            <person name="Kim S.-G."/>
            <person name="Zhukova N.V."/>
            <person name="Mikhailov V.V."/>
        </authorList>
    </citation>
    <scope>NUCLEOTIDE SEQUENCE [LARGE SCALE GENOMIC DNA]</scope>
    <source>
        <strain evidence="2 3">10Alg115</strain>
    </source>
</reference>
<name>A0A5B7TT93_9FLAO</name>
<keyword evidence="3" id="KW-1185">Reference proteome</keyword>
<feature type="chain" id="PRO_5023070944" description="Cupin domain-containing protein" evidence="1">
    <location>
        <begin position="23"/>
        <end position="280"/>
    </location>
</feature>
<dbReference type="OrthoDB" id="1422342at2"/>
<dbReference type="Proteomes" id="UP000306229">
    <property type="component" value="Chromosome"/>
</dbReference>
<proteinExistence type="predicted"/>
<evidence type="ECO:0000313" key="3">
    <source>
        <dbReference type="Proteomes" id="UP000306229"/>
    </source>
</evidence>
<dbReference type="EMBL" id="CP040749">
    <property type="protein sequence ID" value="QCX39448.1"/>
    <property type="molecule type" value="Genomic_DNA"/>
</dbReference>